<dbReference type="OrthoDB" id="25753at2"/>
<reference evidence="8 9" key="1">
    <citation type="submission" date="2018-02" db="EMBL/GenBank/DDBJ databases">
        <title>Jeotgalibacillus proteolyticum sp. nov. a protease producing bacterium isolated from ocean sediments of Laizhou Bay.</title>
        <authorList>
            <person name="Li Y."/>
        </authorList>
    </citation>
    <scope>NUCLEOTIDE SEQUENCE [LARGE SCALE GENOMIC DNA]</scope>
    <source>
        <strain evidence="8 9">22-7</strain>
    </source>
</reference>
<dbReference type="Pfam" id="PF00578">
    <property type="entry name" value="AhpC-TSA"/>
    <property type="match status" value="1"/>
</dbReference>
<keyword evidence="3" id="KW-0735">Signal-anchor</keyword>
<feature type="domain" description="Thioredoxin" evidence="7">
    <location>
        <begin position="58"/>
        <end position="196"/>
    </location>
</feature>
<keyword evidence="4" id="KW-1015">Disulfide bond</keyword>
<keyword evidence="5" id="KW-0676">Redox-active center</keyword>
<dbReference type="Gene3D" id="3.40.30.10">
    <property type="entry name" value="Glutaredoxin"/>
    <property type="match status" value="1"/>
</dbReference>
<dbReference type="GO" id="GO:0017004">
    <property type="term" value="P:cytochrome complex assembly"/>
    <property type="evidence" value="ECO:0007669"/>
    <property type="project" value="UniProtKB-KW"/>
</dbReference>
<dbReference type="NCBIfam" id="NF002854">
    <property type="entry name" value="PRK03147.1"/>
    <property type="match status" value="1"/>
</dbReference>
<dbReference type="Proteomes" id="UP000239047">
    <property type="component" value="Unassembled WGS sequence"/>
</dbReference>
<comment type="caution">
    <text evidence="8">The sequence shown here is derived from an EMBL/GenBank/DDBJ whole genome shotgun (WGS) entry which is preliminary data.</text>
</comment>
<evidence type="ECO:0000313" key="9">
    <source>
        <dbReference type="Proteomes" id="UP000239047"/>
    </source>
</evidence>
<gene>
    <name evidence="8" type="ORF">C4B60_04325</name>
</gene>
<dbReference type="CDD" id="cd02966">
    <property type="entry name" value="TlpA_like_family"/>
    <property type="match status" value="1"/>
</dbReference>
<evidence type="ECO:0000259" key="7">
    <source>
        <dbReference type="PROSITE" id="PS51352"/>
    </source>
</evidence>
<dbReference type="EMBL" id="PREZ01000002">
    <property type="protein sequence ID" value="PPA71298.1"/>
    <property type="molecule type" value="Genomic_DNA"/>
</dbReference>
<dbReference type="GO" id="GO:0016491">
    <property type="term" value="F:oxidoreductase activity"/>
    <property type="evidence" value="ECO:0007669"/>
    <property type="project" value="InterPro"/>
</dbReference>
<dbReference type="InterPro" id="IPR036249">
    <property type="entry name" value="Thioredoxin-like_sf"/>
</dbReference>
<dbReference type="InterPro" id="IPR000866">
    <property type="entry name" value="AhpC/TSA"/>
</dbReference>
<dbReference type="PROSITE" id="PS51352">
    <property type="entry name" value="THIOREDOXIN_2"/>
    <property type="match status" value="1"/>
</dbReference>
<evidence type="ECO:0000256" key="5">
    <source>
        <dbReference type="ARBA" id="ARBA00023284"/>
    </source>
</evidence>
<keyword evidence="6" id="KW-0812">Transmembrane</keyword>
<dbReference type="AlphaFoldDB" id="A0A2S5GEC6"/>
<evidence type="ECO:0000256" key="1">
    <source>
        <dbReference type="ARBA" id="ARBA00004196"/>
    </source>
</evidence>
<dbReference type="InterPro" id="IPR050553">
    <property type="entry name" value="Thioredoxin_ResA/DsbE_sf"/>
</dbReference>
<dbReference type="PANTHER" id="PTHR42852:SF6">
    <property type="entry name" value="THIOL:DISULFIDE INTERCHANGE PROTEIN DSBE"/>
    <property type="match status" value="1"/>
</dbReference>
<accession>A0A2S5GEC6</accession>
<evidence type="ECO:0000313" key="8">
    <source>
        <dbReference type="EMBL" id="PPA71298.1"/>
    </source>
</evidence>
<feature type="transmembrane region" description="Helical" evidence="6">
    <location>
        <begin position="28"/>
        <end position="47"/>
    </location>
</feature>
<evidence type="ECO:0000256" key="2">
    <source>
        <dbReference type="ARBA" id="ARBA00022748"/>
    </source>
</evidence>
<dbReference type="InterPro" id="IPR013766">
    <property type="entry name" value="Thioredoxin_domain"/>
</dbReference>
<dbReference type="SUPFAM" id="SSF52833">
    <property type="entry name" value="Thioredoxin-like"/>
    <property type="match status" value="1"/>
</dbReference>
<comment type="subcellular location">
    <subcellularLocation>
        <location evidence="1">Cell envelope</location>
    </subcellularLocation>
</comment>
<organism evidence="8 9">
    <name type="scientific">Jeotgalibacillus proteolyticus</name>
    <dbReference type="NCBI Taxonomy" id="2082395"/>
    <lineage>
        <taxon>Bacteria</taxon>
        <taxon>Bacillati</taxon>
        <taxon>Bacillota</taxon>
        <taxon>Bacilli</taxon>
        <taxon>Bacillales</taxon>
        <taxon>Caryophanaceae</taxon>
        <taxon>Jeotgalibacillus</taxon>
    </lineage>
</organism>
<protein>
    <submittedName>
        <fullName evidence="8">Thiol-disulfide oxidoreductase</fullName>
    </submittedName>
</protein>
<keyword evidence="9" id="KW-1185">Reference proteome</keyword>
<keyword evidence="2" id="KW-0201">Cytochrome c-type biogenesis</keyword>
<evidence type="ECO:0000256" key="4">
    <source>
        <dbReference type="ARBA" id="ARBA00023157"/>
    </source>
</evidence>
<sequence length="196" mass="22199">MAKNLTEFYKGGTVKGGKQVNNRKKKRLIVRITILSVLIAAVVYTLYSTLTEDERMIVKAGDQAPDFVLTDLNGETHRLSDYKGQGVFLNFWGTWCKPCEKEMPYMENQYQAFKDQGVQILAVNVGESEFQVKNFAKKYNLSFPIVRDSQKDVMYSYAIGPLPTTLLINPEGEVVEVVKSGMDEETVASYMEMIKP</sequence>
<dbReference type="PANTHER" id="PTHR42852">
    <property type="entry name" value="THIOL:DISULFIDE INTERCHANGE PROTEIN DSBE"/>
    <property type="match status" value="1"/>
</dbReference>
<evidence type="ECO:0000256" key="6">
    <source>
        <dbReference type="SAM" id="Phobius"/>
    </source>
</evidence>
<keyword evidence="6" id="KW-1133">Transmembrane helix</keyword>
<proteinExistence type="predicted"/>
<name>A0A2S5GEC6_9BACL</name>
<dbReference type="GO" id="GO:0030313">
    <property type="term" value="C:cell envelope"/>
    <property type="evidence" value="ECO:0007669"/>
    <property type="project" value="UniProtKB-SubCell"/>
</dbReference>
<dbReference type="GO" id="GO:0016209">
    <property type="term" value="F:antioxidant activity"/>
    <property type="evidence" value="ECO:0007669"/>
    <property type="project" value="InterPro"/>
</dbReference>
<evidence type="ECO:0000256" key="3">
    <source>
        <dbReference type="ARBA" id="ARBA00022968"/>
    </source>
</evidence>
<keyword evidence="6" id="KW-0472">Membrane</keyword>